<reference evidence="2 3" key="1">
    <citation type="submission" date="2019-03" db="EMBL/GenBank/DDBJ databases">
        <title>An improved genome assembly of the fluke Schistosoma japonicum.</title>
        <authorList>
            <person name="Hu W."/>
            <person name="Luo F."/>
            <person name="Yin M."/>
            <person name="Mo X."/>
            <person name="Sun C."/>
            <person name="Wu Q."/>
            <person name="Zhu B."/>
            <person name="Xiang M."/>
            <person name="Wang J."/>
            <person name="Wang Y."/>
            <person name="Zhang T."/>
            <person name="Xu B."/>
            <person name="Zheng H."/>
            <person name="Feng Z."/>
        </authorList>
    </citation>
    <scope>NUCLEOTIDE SEQUENCE [LARGE SCALE GENOMIC DNA]</scope>
    <source>
        <strain evidence="2">HuSjv2</strain>
        <tissue evidence="2">Worms</tissue>
    </source>
</reference>
<proteinExistence type="predicted"/>
<dbReference type="EMBL" id="SKCS01001333">
    <property type="protein sequence ID" value="TNN04600.1"/>
    <property type="molecule type" value="Genomic_DNA"/>
</dbReference>
<sequence>MSDRSNRASCEGPLSLHSSARSADCRPRPLANIPCQRSQPYREVRPQNSGGGSELQTADTLPCRGKTACRECSGPLELSKLDPRSAYRTNRMTEISSTKTA</sequence>
<keyword evidence="3" id="KW-1185">Reference proteome</keyword>
<dbReference type="Proteomes" id="UP000311919">
    <property type="component" value="Unassembled WGS sequence"/>
</dbReference>
<feature type="region of interest" description="Disordered" evidence="1">
    <location>
        <begin position="1"/>
        <end position="60"/>
    </location>
</feature>
<name>A0A4Z2CKR1_SCHJA</name>
<organism evidence="2 3">
    <name type="scientific">Schistosoma japonicum</name>
    <name type="common">Blood fluke</name>
    <dbReference type="NCBI Taxonomy" id="6182"/>
    <lineage>
        <taxon>Eukaryota</taxon>
        <taxon>Metazoa</taxon>
        <taxon>Spiralia</taxon>
        <taxon>Lophotrochozoa</taxon>
        <taxon>Platyhelminthes</taxon>
        <taxon>Trematoda</taxon>
        <taxon>Digenea</taxon>
        <taxon>Strigeidida</taxon>
        <taxon>Schistosomatoidea</taxon>
        <taxon>Schistosomatidae</taxon>
        <taxon>Schistosoma</taxon>
    </lineage>
</organism>
<dbReference type="AlphaFoldDB" id="A0A4Z2CKR1"/>
<evidence type="ECO:0000313" key="3">
    <source>
        <dbReference type="Proteomes" id="UP000311919"/>
    </source>
</evidence>
<protein>
    <submittedName>
        <fullName evidence="2">Uncharacterized protein</fullName>
    </submittedName>
</protein>
<accession>A0A4Z2CKR1</accession>
<comment type="caution">
    <text evidence="2">The sequence shown here is derived from an EMBL/GenBank/DDBJ whole genome shotgun (WGS) entry which is preliminary data.</text>
</comment>
<gene>
    <name evidence="2" type="ORF">EWB00_001072</name>
</gene>
<evidence type="ECO:0000313" key="2">
    <source>
        <dbReference type="EMBL" id="TNN04600.1"/>
    </source>
</evidence>
<evidence type="ECO:0000256" key="1">
    <source>
        <dbReference type="SAM" id="MobiDB-lite"/>
    </source>
</evidence>